<protein>
    <submittedName>
        <fullName evidence="4">NADP-dependent aldehyde dehydrogenase</fullName>
        <ecNumber evidence="4">1.2.1.4</ecNumber>
    </submittedName>
</protein>
<feature type="compositionally biased region" description="Low complexity" evidence="2">
    <location>
        <begin position="10"/>
        <end position="22"/>
    </location>
</feature>
<accession>A0A840WPX5</accession>
<dbReference type="InterPro" id="IPR016162">
    <property type="entry name" value="Ald_DH_N"/>
</dbReference>
<proteinExistence type="predicted"/>
<dbReference type="PANTHER" id="PTHR43353:SF3">
    <property type="entry name" value="ALDEHYDE DEHYDROGENASE-RELATED"/>
    <property type="match status" value="1"/>
</dbReference>
<dbReference type="SUPFAM" id="SSF53720">
    <property type="entry name" value="ALDH-like"/>
    <property type="match status" value="1"/>
</dbReference>
<comment type="caution">
    <text evidence="4">The sequence shown here is derived from an EMBL/GenBank/DDBJ whole genome shotgun (WGS) entry which is preliminary data.</text>
</comment>
<keyword evidence="1 4" id="KW-0560">Oxidoreductase</keyword>
<feature type="region of interest" description="Disordered" evidence="2">
    <location>
        <begin position="481"/>
        <end position="506"/>
    </location>
</feature>
<dbReference type="RefSeq" id="WP_221318911.1">
    <property type="nucleotide sequence ID" value="NZ_BAAAKM010000162.1"/>
</dbReference>
<dbReference type="InterPro" id="IPR050740">
    <property type="entry name" value="Aldehyde_DH_Superfamily"/>
</dbReference>
<dbReference type="Proteomes" id="UP000579647">
    <property type="component" value="Unassembled WGS sequence"/>
</dbReference>
<dbReference type="PANTHER" id="PTHR43353">
    <property type="entry name" value="SUCCINATE-SEMIALDEHYDE DEHYDROGENASE, MITOCHONDRIAL"/>
    <property type="match status" value="1"/>
</dbReference>
<sequence length="506" mass="52562">MTTETPRVTSAPDVAASPGAAAEGLRETTPEELDAVLERAAAAAPLYAALPAAERARALRAVADALDGAADRLVPVAMAEAHYPEARCRGELGRTTFQLRLFADVLEEGEYLEAMIDPADPDWGTPRPDVRRLLVPLGPVVVFGASNFPFAFSTAGGDTASALAAGCPVVVKAHPGHPELARLTAELVVAALADAGAPEGVFALVSGFEAGKRAVTHPLTRAVGFTGSIPGGRALYDLAVSRPEPIPFYGELGSVNPVFVTRAAMSARGGEVLEGYAGSATMGSGQFCTKPGVVFVPEGAELDALVADFEGRAAAPLLNDRVGEGFVRGLDALSGHPATEVLVRGRESAEGWSPSLLRTDLDSLLEYSEDLLAECFGPATLVVSYPDERRLLEVGGVLHGQLTVTVHGEEGDPMAPALLALGASVAGRVIWNGWPTGVAVTHAMTHGGPYPATTAPLHTSVGSTAIRRFLRPVTYQSVPQPLLPPELRDGNPLAVPRRVNGGLPSE</sequence>
<dbReference type="AlphaFoldDB" id="A0A840WPX5"/>
<dbReference type="EC" id="1.2.1.4" evidence="4"/>
<dbReference type="InterPro" id="IPR016163">
    <property type="entry name" value="Ald_DH_C"/>
</dbReference>
<gene>
    <name evidence="4" type="ORF">HNR07_004903</name>
</gene>
<evidence type="ECO:0000313" key="5">
    <source>
        <dbReference type="Proteomes" id="UP000579647"/>
    </source>
</evidence>
<dbReference type="Pfam" id="PF00171">
    <property type="entry name" value="Aldedh"/>
    <property type="match status" value="1"/>
</dbReference>
<organism evidence="4 5">
    <name type="scientific">Nocardiopsis metallicus</name>
    <dbReference type="NCBI Taxonomy" id="179819"/>
    <lineage>
        <taxon>Bacteria</taxon>
        <taxon>Bacillati</taxon>
        <taxon>Actinomycetota</taxon>
        <taxon>Actinomycetes</taxon>
        <taxon>Streptosporangiales</taxon>
        <taxon>Nocardiopsidaceae</taxon>
        <taxon>Nocardiopsis</taxon>
    </lineage>
</organism>
<name>A0A840WPX5_9ACTN</name>
<dbReference type="InterPro" id="IPR044151">
    <property type="entry name" value="ALDH_KGSADH"/>
</dbReference>
<feature type="region of interest" description="Disordered" evidence="2">
    <location>
        <begin position="1"/>
        <end position="28"/>
    </location>
</feature>
<keyword evidence="5" id="KW-1185">Reference proteome</keyword>
<evidence type="ECO:0000256" key="1">
    <source>
        <dbReference type="ARBA" id="ARBA00023002"/>
    </source>
</evidence>
<evidence type="ECO:0000259" key="3">
    <source>
        <dbReference type="Pfam" id="PF00171"/>
    </source>
</evidence>
<feature type="domain" description="Aldehyde dehydrogenase" evidence="3">
    <location>
        <begin position="25"/>
        <end position="312"/>
    </location>
</feature>
<dbReference type="CDD" id="cd07129">
    <property type="entry name" value="ALDH_KGSADH"/>
    <property type="match status" value="1"/>
</dbReference>
<dbReference type="Gene3D" id="3.40.605.10">
    <property type="entry name" value="Aldehyde Dehydrogenase, Chain A, domain 1"/>
    <property type="match status" value="1"/>
</dbReference>
<evidence type="ECO:0000256" key="2">
    <source>
        <dbReference type="SAM" id="MobiDB-lite"/>
    </source>
</evidence>
<evidence type="ECO:0000313" key="4">
    <source>
        <dbReference type="EMBL" id="MBB5493766.1"/>
    </source>
</evidence>
<dbReference type="InterPro" id="IPR016161">
    <property type="entry name" value="Ald_DH/histidinol_DH"/>
</dbReference>
<dbReference type="GO" id="GO:0033721">
    <property type="term" value="F:aldehyde dehydrogenase (NADP+) activity"/>
    <property type="evidence" value="ECO:0007669"/>
    <property type="project" value="UniProtKB-EC"/>
</dbReference>
<reference evidence="4 5" key="1">
    <citation type="submission" date="2020-08" db="EMBL/GenBank/DDBJ databases">
        <title>Sequencing the genomes of 1000 actinobacteria strains.</title>
        <authorList>
            <person name="Klenk H.-P."/>
        </authorList>
    </citation>
    <scope>NUCLEOTIDE SEQUENCE [LARGE SCALE GENOMIC DNA]</scope>
    <source>
        <strain evidence="4 5">DSM 44598</strain>
    </source>
</reference>
<dbReference type="EMBL" id="JACHDO010000001">
    <property type="protein sequence ID" value="MBB5493766.1"/>
    <property type="molecule type" value="Genomic_DNA"/>
</dbReference>
<dbReference type="InterPro" id="IPR015590">
    <property type="entry name" value="Aldehyde_DH_dom"/>
</dbReference>
<dbReference type="Gene3D" id="3.40.309.10">
    <property type="entry name" value="Aldehyde Dehydrogenase, Chain A, domain 2"/>
    <property type="match status" value="1"/>
</dbReference>